<sequence length="101" mass="12043">MHALRSKKLRPEDLLHMNGFSKGMLKLLVFCPNETSSLSFFELIWNNSSPYVNLQFMLLHVFIFFIFLKRTKVQHIKVVLLYRVLDDNNMLSNRREKRVSV</sequence>
<name>A0A7C9CU98_OPUST</name>
<reference evidence="2" key="2">
    <citation type="submission" date="2020-07" db="EMBL/GenBank/DDBJ databases">
        <authorList>
            <person name="Vera ALvarez R."/>
            <person name="Arias-Moreno D.M."/>
            <person name="Jimenez-Jacinto V."/>
            <person name="Jimenez-Bremont J.F."/>
            <person name="Swaminathan K."/>
            <person name="Moose S.P."/>
            <person name="Guerrero-Gonzalez M.L."/>
            <person name="Marino-Ramirez L."/>
            <person name="Landsman D."/>
            <person name="Rodriguez-Kessler M."/>
            <person name="Delgado-Sanchez P."/>
        </authorList>
    </citation>
    <scope>NUCLEOTIDE SEQUENCE</scope>
    <source>
        <tissue evidence="2">Cladode</tissue>
    </source>
</reference>
<organism evidence="2">
    <name type="scientific">Opuntia streptacantha</name>
    <name type="common">Prickly pear cactus</name>
    <name type="synonym">Opuntia cardona</name>
    <dbReference type="NCBI Taxonomy" id="393608"/>
    <lineage>
        <taxon>Eukaryota</taxon>
        <taxon>Viridiplantae</taxon>
        <taxon>Streptophyta</taxon>
        <taxon>Embryophyta</taxon>
        <taxon>Tracheophyta</taxon>
        <taxon>Spermatophyta</taxon>
        <taxon>Magnoliopsida</taxon>
        <taxon>eudicotyledons</taxon>
        <taxon>Gunneridae</taxon>
        <taxon>Pentapetalae</taxon>
        <taxon>Caryophyllales</taxon>
        <taxon>Cactineae</taxon>
        <taxon>Cactaceae</taxon>
        <taxon>Opuntioideae</taxon>
        <taxon>Opuntia</taxon>
    </lineage>
</organism>
<evidence type="ECO:0000313" key="2">
    <source>
        <dbReference type="EMBL" id="MBA4625966.1"/>
    </source>
</evidence>
<reference evidence="2" key="1">
    <citation type="journal article" date="2013" name="J. Plant Res.">
        <title>Effect of fungi and light on seed germination of three Opuntia species from semiarid lands of central Mexico.</title>
        <authorList>
            <person name="Delgado-Sanchez P."/>
            <person name="Jimenez-Bremont J.F."/>
            <person name="Guerrero-Gonzalez Mde L."/>
            <person name="Flores J."/>
        </authorList>
    </citation>
    <scope>NUCLEOTIDE SEQUENCE</scope>
    <source>
        <tissue evidence="2">Cladode</tissue>
    </source>
</reference>
<keyword evidence="1" id="KW-1133">Transmembrane helix</keyword>
<dbReference type="AlphaFoldDB" id="A0A7C9CU98"/>
<proteinExistence type="predicted"/>
<keyword evidence="1" id="KW-0812">Transmembrane</keyword>
<evidence type="ECO:0000256" key="1">
    <source>
        <dbReference type="SAM" id="Phobius"/>
    </source>
</evidence>
<dbReference type="EMBL" id="GISG01053988">
    <property type="protein sequence ID" value="MBA4625966.1"/>
    <property type="molecule type" value="Transcribed_RNA"/>
</dbReference>
<keyword evidence="1" id="KW-0472">Membrane</keyword>
<accession>A0A7C9CU98</accession>
<dbReference type="EMBL" id="GISG01053989">
    <property type="protein sequence ID" value="MBA4625967.1"/>
    <property type="molecule type" value="Transcribed_RNA"/>
</dbReference>
<feature type="transmembrane region" description="Helical" evidence="1">
    <location>
        <begin position="51"/>
        <end position="68"/>
    </location>
</feature>
<protein>
    <submittedName>
        <fullName evidence="2">Uncharacterized protein</fullName>
    </submittedName>
</protein>